<dbReference type="OrthoDB" id="2593732at2759"/>
<keyword evidence="2" id="KW-0862">Zinc</keyword>
<evidence type="ECO:0000256" key="4">
    <source>
        <dbReference type="ARBA" id="ARBA00023125"/>
    </source>
</evidence>
<dbReference type="PANTHER" id="PTHR36206">
    <property type="entry name" value="ASPERCRYPTIN BIOSYNTHESIS CLUSTER-SPECIFIC TRANSCRIPTION REGULATOR ATNN-RELATED"/>
    <property type="match status" value="1"/>
</dbReference>
<dbReference type="GO" id="GO:0046872">
    <property type="term" value="F:metal ion binding"/>
    <property type="evidence" value="ECO:0007669"/>
    <property type="project" value="UniProtKB-KW"/>
</dbReference>
<keyword evidence="1" id="KW-0479">Metal-binding</keyword>
<reference evidence="8 9" key="1">
    <citation type="submission" date="2016-09" db="EMBL/GenBank/DDBJ databases">
        <authorList>
            <person name="Capua I."/>
            <person name="De Benedictis P."/>
            <person name="Joannis T."/>
            <person name="Lombin L.H."/>
            <person name="Cattoli G."/>
        </authorList>
    </citation>
    <scope>NUCLEOTIDE SEQUENCE [LARGE SCALE GENOMIC DNA]</scope>
    <source>
        <strain evidence="8 9">IMI 309357</strain>
    </source>
</reference>
<proteinExistence type="predicted"/>
<feature type="region of interest" description="Disordered" evidence="7">
    <location>
        <begin position="184"/>
        <end position="210"/>
    </location>
</feature>
<sequence length="455" mass="52360">MSGAVDPYFWTHVVMQFSNFEPAVRHAVIAISSLYEEAQGIFEAAATVRHSNQNLALHHYNAAIHELRAMDSQEKQPIILLVCVLFICVEIMRANRKAALQHSRHGVEILKSICPDYMFSWTMEHLLPIFRRLSEFALFFGDEESDFPDITALEGPMPQFFLTFSDAQLMLDVLFNRTAEFMRSQRNTQREQRAALHQPRSEETGTTPPSLLAEHSEQAAINSLLGLWLKLYNNFTAIKPKEETTQNSQNIKSDRLKMLHCFLLTRYECCCIWLDMAFDTSEAGYDRYITNFRRILKRLLWLEAEVPEPLRFSTSNYPHFIFEAGFGAMLFFLVSACRELETRLEFLRLMPVLGLPRENLWEAEVLTAAARKIIELEHGIKLDVHGRPVSSPSFARPPGEMRVTDLWTDSPTKQDSLEMDDQGISHRTIQVVRRDSRGQTYLQSEHLVVNGRMAG</sequence>
<gene>
    <name evidence="8" type="ORF">CORC01_09695</name>
</gene>
<dbReference type="AlphaFoldDB" id="A0A1G4B0U7"/>
<dbReference type="GeneID" id="34562834"/>
<evidence type="ECO:0000313" key="8">
    <source>
        <dbReference type="EMBL" id="OHE95038.1"/>
    </source>
</evidence>
<accession>A0A1G4B0U7</accession>
<evidence type="ECO:0008006" key="10">
    <source>
        <dbReference type="Google" id="ProtNLM"/>
    </source>
</evidence>
<keyword evidence="9" id="KW-1185">Reference proteome</keyword>
<comment type="caution">
    <text evidence="8">The sequence shown here is derived from an EMBL/GenBank/DDBJ whole genome shotgun (WGS) entry which is preliminary data.</text>
</comment>
<evidence type="ECO:0000256" key="2">
    <source>
        <dbReference type="ARBA" id="ARBA00022833"/>
    </source>
</evidence>
<evidence type="ECO:0000313" key="9">
    <source>
        <dbReference type="Proteomes" id="UP000176998"/>
    </source>
</evidence>
<evidence type="ECO:0000256" key="1">
    <source>
        <dbReference type="ARBA" id="ARBA00022723"/>
    </source>
</evidence>
<organism evidence="8 9">
    <name type="scientific">Colletotrichum orchidophilum</name>
    <dbReference type="NCBI Taxonomy" id="1209926"/>
    <lineage>
        <taxon>Eukaryota</taxon>
        <taxon>Fungi</taxon>
        <taxon>Dikarya</taxon>
        <taxon>Ascomycota</taxon>
        <taxon>Pezizomycotina</taxon>
        <taxon>Sordariomycetes</taxon>
        <taxon>Hypocreomycetidae</taxon>
        <taxon>Glomerellales</taxon>
        <taxon>Glomerellaceae</taxon>
        <taxon>Colletotrichum</taxon>
    </lineage>
</organism>
<evidence type="ECO:0000256" key="5">
    <source>
        <dbReference type="ARBA" id="ARBA00023163"/>
    </source>
</evidence>
<evidence type="ECO:0000256" key="3">
    <source>
        <dbReference type="ARBA" id="ARBA00023015"/>
    </source>
</evidence>
<dbReference type="InterPro" id="IPR052360">
    <property type="entry name" value="Transcr_Regulatory_Proteins"/>
</dbReference>
<keyword evidence="6" id="KW-0539">Nucleus</keyword>
<evidence type="ECO:0000256" key="6">
    <source>
        <dbReference type="ARBA" id="ARBA00023242"/>
    </source>
</evidence>
<feature type="compositionally biased region" description="Basic and acidic residues" evidence="7">
    <location>
        <begin position="188"/>
        <end position="203"/>
    </location>
</feature>
<keyword evidence="3" id="KW-0805">Transcription regulation</keyword>
<keyword evidence="5" id="KW-0804">Transcription</keyword>
<dbReference type="STRING" id="1209926.A0A1G4B0U7"/>
<dbReference type="RefSeq" id="XP_022472200.1">
    <property type="nucleotide sequence ID" value="XM_022621324.1"/>
</dbReference>
<evidence type="ECO:0000256" key="7">
    <source>
        <dbReference type="SAM" id="MobiDB-lite"/>
    </source>
</evidence>
<keyword evidence="4" id="KW-0238">DNA-binding</keyword>
<dbReference type="PANTHER" id="PTHR36206:SF16">
    <property type="entry name" value="TRANSCRIPTION FACTOR DOMAIN-CONTAINING PROTEIN-RELATED"/>
    <property type="match status" value="1"/>
</dbReference>
<dbReference type="GO" id="GO:0003677">
    <property type="term" value="F:DNA binding"/>
    <property type="evidence" value="ECO:0007669"/>
    <property type="project" value="UniProtKB-KW"/>
</dbReference>
<dbReference type="Proteomes" id="UP000176998">
    <property type="component" value="Unassembled WGS sequence"/>
</dbReference>
<protein>
    <recommendedName>
        <fullName evidence="10">C6 zinc finger protein</fullName>
    </recommendedName>
</protein>
<name>A0A1G4B0U7_9PEZI</name>
<dbReference type="EMBL" id="MJBS01000089">
    <property type="protein sequence ID" value="OHE95038.1"/>
    <property type="molecule type" value="Genomic_DNA"/>
</dbReference>